<dbReference type="AlphaFoldDB" id="A0A7H0SNT7"/>
<dbReference type="RefSeq" id="WP_187975668.1">
    <property type="nucleotide sequence ID" value="NZ_CP046884.1"/>
</dbReference>
<protein>
    <submittedName>
        <fullName evidence="1">Triacylglycerol lipase</fullName>
    </submittedName>
</protein>
<dbReference type="PANTHER" id="PTHR34853">
    <property type="match status" value="1"/>
</dbReference>
<dbReference type="EMBL" id="CP046884">
    <property type="protein sequence ID" value="QNQ90212.1"/>
    <property type="molecule type" value="Genomic_DNA"/>
</dbReference>
<dbReference type="InterPro" id="IPR029058">
    <property type="entry name" value="AB_hydrolase_fold"/>
</dbReference>
<evidence type="ECO:0000313" key="1">
    <source>
        <dbReference type="EMBL" id="QNQ90212.1"/>
    </source>
</evidence>
<dbReference type="SUPFAM" id="SSF53474">
    <property type="entry name" value="alpha/beta-Hydrolases"/>
    <property type="match status" value="1"/>
</dbReference>
<keyword evidence="2" id="KW-1185">Reference proteome</keyword>
<dbReference type="PANTHER" id="PTHR34853:SF1">
    <property type="entry name" value="LIPASE 5"/>
    <property type="match status" value="1"/>
</dbReference>
<dbReference type="GO" id="GO:0004806">
    <property type="term" value="F:triacylglycerol lipase activity"/>
    <property type="evidence" value="ECO:0007669"/>
    <property type="project" value="InterPro"/>
</dbReference>
<dbReference type="Pfam" id="PF03583">
    <property type="entry name" value="LIP"/>
    <property type="match status" value="1"/>
</dbReference>
<reference evidence="1 2" key="1">
    <citation type="submission" date="2019-12" db="EMBL/GenBank/DDBJ databases">
        <title>Corynebacterium sp. nov., isolated from feces of the Anser Albifrons in China.</title>
        <authorList>
            <person name="Liu Q."/>
        </authorList>
    </citation>
    <scope>NUCLEOTIDE SEQUENCE [LARGE SCALE GENOMIC DNA]</scope>
    <source>
        <strain evidence="1 2">4H37-19</strain>
    </source>
</reference>
<dbReference type="Gene3D" id="3.40.50.1820">
    <property type="entry name" value="alpha/beta hydrolase"/>
    <property type="match status" value="1"/>
</dbReference>
<organism evidence="1 2">
    <name type="scientific">Corynebacterium poyangense</name>
    <dbReference type="NCBI Taxonomy" id="2684405"/>
    <lineage>
        <taxon>Bacteria</taxon>
        <taxon>Bacillati</taxon>
        <taxon>Actinomycetota</taxon>
        <taxon>Actinomycetes</taxon>
        <taxon>Mycobacteriales</taxon>
        <taxon>Corynebacteriaceae</taxon>
        <taxon>Corynebacterium</taxon>
    </lineage>
</organism>
<gene>
    <name evidence="1" type="ORF">GP475_05830</name>
</gene>
<dbReference type="Gene3D" id="1.10.260.130">
    <property type="match status" value="1"/>
</dbReference>
<sequence>MSTGVYYSGATSALIRTLIPLVSDTAQGMARRILFRSPQPPHAHDVDASLAPSFSSPAELAHYQRGELLSAQHQPVLGTHNLYNPATSYHFSYVTEDARGRKLAATGAAFFSHRTHPFGIRPTIAFAPSTQGVASHCDPSVSCVVGVAGYIKPALDAIVSYEQPVINYFLARGANVVITDYPRDPDLGIQLYCDHQSGAFALWDAVLAAQSLGLNPEAPVGVWGFSQGGGAGAALVEHLSTQSQCSAHAAVIGAPPSRLDEVLSYVDGGLATGVIAYTTAGLLVSSADIRSEILGQLDNSGLKKVLDASTTCSIGVALHYGWQNSSQWTTSHRRLAELLDETPAVKRELEDRRLGKTPPTMPVLLWGSTHDDVVPISQVRELKQLWEKQGARIQWRENSLPRIPGRSCINHFLPYYQHFTSDASWLLDHLSSKTG</sequence>
<evidence type="ECO:0000313" key="2">
    <source>
        <dbReference type="Proteomes" id="UP000516320"/>
    </source>
</evidence>
<dbReference type="KEGG" id="cpoy:GP475_05830"/>
<accession>A0A7H0SNT7</accession>
<name>A0A7H0SNT7_9CORY</name>
<proteinExistence type="predicted"/>
<dbReference type="Proteomes" id="UP000516320">
    <property type="component" value="Chromosome"/>
</dbReference>
<dbReference type="PIRSF" id="PIRSF029171">
    <property type="entry name" value="Esterase_LipA"/>
    <property type="match status" value="1"/>
</dbReference>
<dbReference type="InterPro" id="IPR005152">
    <property type="entry name" value="Lipase_secreted"/>
</dbReference>
<dbReference type="GO" id="GO:0016042">
    <property type="term" value="P:lipid catabolic process"/>
    <property type="evidence" value="ECO:0007669"/>
    <property type="project" value="InterPro"/>
</dbReference>